<evidence type="ECO:0000256" key="4">
    <source>
        <dbReference type="ARBA" id="ARBA00023054"/>
    </source>
</evidence>
<dbReference type="GO" id="GO:1902017">
    <property type="term" value="P:regulation of cilium assembly"/>
    <property type="evidence" value="ECO:0007669"/>
    <property type="project" value="TreeGrafter"/>
</dbReference>
<keyword evidence="3" id="KW-0963">Cytoplasm</keyword>
<evidence type="ECO:0000256" key="6">
    <source>
        <dbReference type="SAM" id="Coils"/>
    </source>
</evidence>
<dbReference type="InterPro" id="IPR026099">
    <property type="entry name" value="Odf2-rel"/>
</dbReference>
<evidence type="ECO:0000256" key="3">
    <source>
        <dbReference type="ARBA" id="ARBA00022490"/>
    </source>
</evidence>
<accession>A0A4C2A971</accession>
<feature type="coiled-coil region" evidence="6">
    <location>
        <begin position="13"/>
        <end position="68"/>
    </location>
</feature>
<name>A0A4C2A971_EUMVA</name>
<dbReference type="EMBL" id="BGZK01002697">
    <property type="protein sequence ID" value="GBP95893.1"/>
    <property type="molecule type" value="Genomic_DNA"/>
</dbReference>
<evidence type="ECO:0000256" key="1">
    <source>
        <dbReference type="ARBA" id="ARBA00004300"/>
    </source>
</evidence>
<dbReference type="AlphaFoldDB" id="A0A4C2A971"/>
<reference evidence="7 8" key="1">
    <citation type="journal article" date="2019" name="Commun. Biol.">
        <title>The bagworm genome reveals a unique fibroin gene that provides high tensile strength.</title>
        <authorList>
            <person name="Kono N."/>
            <person name="Nakamura H."/>
            <person name="Ohtoshi R."/>
            <person name="Tomita M."/>
            <person name="Numata K."/>
            <person name="Arakawa K."/>
        </authorList>
    </citation>
    <scope>NUCLEOTIDE SEQUENCE [LARGE SCALE GENOMIC DNA]</scope>
</reference>
<dbReference type="Proteomes" id="UP000299102">
    <property type="component" value="Unassembled WGS sequence"/>
</dbReference>
<gene>
    <name evidence="7" type="primary">Odf2</name>
    <name evidence="7" type="ORF">EVAR_69461_1</name>
</gene>
<feature type="coiled-coil region" evidence="6">
    <location>
        <begin position="108"/>
        <end position="294"/>
    </location>
</feature>
<dbReference type="STRING" id="151549.A0A4C2A971"/>
<comment type="caution">
    <text evidence="7">The sequence shown here is derived from an EMBL/GenBank/DDBJ whole genome shotgun (WGS) entry which is preliminary data.</text>
</comment>
<organism evidence="7 8">
    <name type="scientific">Eumeta variegata</name>
    <name type="common">Bagworm moth</name>
    <name type="synonym">Eumeta japonica</name>
    <dbReference type="NCBI Taxonomy" id="151549"/>
    <lineage>
        <taxon>Eukaryota</taxon>
        <taxon>Metazoa</taxon>
        <taxon>Ecdysozoa</taxon>
        <taxon>Arthropoda</taxon>
        <taxon>Hexapoda</taxon>
        <taxon>Insecta</taxon>
        <taxon>Pterygota</taxon>
        <taxon>Neoptera</taxon>
        <taxon>Endopterygota</taxon>
        <taxon>Lepidoptera</taxon>
        <taxon>Glossata</taxon>
        <taxon>Ditrysia</taxon>
        <taxon>Tineoidea</taxon>
        <taxon>Psychidae</taxon>
        <taxon>Oiketicinae</taxon>
        <taxon>Eumeta</taxon>
    </lineage>
</organism>
<evidence type="ECO:0000313" key="7">
    <source>
        <dbReference type="EMBL" id="GBP95893.1"/>
    </source>
</evidence>
<protein>
    <submittedName>
        <fullName evidence="7">Outer dense fiber protein 2</fullName>
    </submittedName>
</protein>
<comment type="similarity">
    <text evidence="2">Belongs to the ODF2 family.</text>
</comment>
<comment type="subcellular location">
    <subcellularLocation>
        <location evidence="1">Cytoplasm</location>
        <location evidence="1">Cytoskeleton</location>
        <location evidence="1">Microtubule organizing center</location>
        <location evidence="1">Centrosome</location>
    </subcellularLocation>
</comment>
<dbReference type="GO" id="GO:0005813">
    <property type="term" value="C:centrosome"/>
    <property type="evidence" value="ECO:0007669"/>
    <property type="project" value="UniProtKB-SubCell"/>
</dbReference>
<keyword evidence="5" id="KW-0206">Cytoskeleton</keyword>
<keyword evidence="4 6" id="KW-0175">Coiled coil</keyword>
<evidence type="ECO:0000256" key="5">
    <source>
        <dbReference type="ARBA" id="ARBA00023212"/>
    </source>
</evidence>
<proteinExistence type="inferred from homology"/>
<keyword evidence="8" id="KW-1185">Reference proteome</keyword>
<evidence type="ECO:0000256" key="2">
    <source>
        <dbReference type="ARBA" id="ARBA00009316"/>
    </source>
</evidence>
<dbReference type="PANTHER" id="PTHR23162:SF10">
    <property type="entry name" value="FI13205P"/>
    <property type="match status" value="1"/>
</dbReference>
<dbReference type="PANTHER" id="PTHR23162">
    <property type="entry name" value="OUTER DENSE FIBER OF SPERM TAILS 2"/>
    <property type="match status" value="1"/>
</dbReference>
<dbReference type="OrthoDB" id="413404at2759"/>
<evidence type="ECO:0000313" key="8">
    <source>
        <dbReference type="Proteomes" id="UP000299102"/>
    </source>
</evidence>
<sequence>MSWTQEMQREAHIRTLEANLADANRELAEMRELIKNQQNYRAKAQARVEELARQMDSVQLDNTRISEQINLEIQCVKVKFQDRLQQLAPIPEMLKNSEARLRDSLQAQAIAEHKCEQLSRELNSAREKIHALLRGGPRPPPEPKNEETRQAAVLMQRLAQLNDANKALQTDMERLKNNVIQAEEYVMQNEKRSLEKSNECTVLAGELERAQDQAARAIVNAERRADTACQWVQQLWCLKTTVTELERQIALTRARIATVEKDREEIQNRLQGQVQHLSENLKQAQGRIGSLELQLKSTPGCQD</sequence>